<dbReference type="PANTHER" id="PTHR43072">
    <property type="entry name" value="N-ACETYLTRANSFERASE"/>
    <property type="match status" value="1"/>
</dbReference>
<evidence type="ECO:0000313" key="2">
    <source>
        <dbReference type="EMBL" id="KYO56355.1"/>
    </source>
</evidence>
<protein>
    <submittedName>
        <fullName evidence="2">GCN5 family acetyltransferase</fullName>
    </submittedName>
</protein>
<dbReference type="GO" id="GO:0016747">
    <property type="term" value="F:acyltransferase activity, transferring groups other than amino-acyl groups"/>
    <property type="evidence" value="ECO:0007669"/>
    <property type="project" value="InterPro"/>
</dbReference>
<organism evidence="2 3">
    <name type="scientific">Tistrella mobilis</name>
    <dbReference type="NCBI Taxonomy" id="171437"/>
    <lineage>
        <taxon>Bacteria</taxon>
        <taxon>Pseudomonadati</taxon>
        <taxon>Pseudomonadota</taxon>
        <taxon>Alphaproteobacteria</taxon>
        <taxon>Geminicoccales</taxon>
        <taxon>Geminicoccaceae</taxon>
        <taxon>Tistrella</taxon>
    </lineage>
</organism>
<dbReference type="Gene3D" id="3.40.630.30">
    <property type="match status" value="1"/>
</dbReference>
<dbReference type="CDD" id="cd04301">
    <property type="entry name" value="NAT_SF"/>
    <property type="match status" value="1"/>
</dbReference>
<sequence>MDIGRMTTGGAAAAAPARVVVRDATPADMAAIAAIYAHHVRTGRASFEEEPPSVAEITDRWQGVVARDLPYLVALLGDRVAGYAYATAYRPRSAYRFTVEDSVYVAPDLGGRGIGTALLGALIGRCEAGPWRQMLAVIGDSANAGSIALHRRMGFRLVGTFESVGFKFGGWLNSVLMQRPLGEGDATLPGDAGR</sequence>
<accession>A0A162LQP0</accession>
<reference evidence="2 3" key="1">
    <citation type="submission" date="2015-12" db="EMBL/GenBank/DDBJ databases">
        <title>Genome sequence of Tistrella mobilis MCCC 1A02139.</title>
        <authorList>
            <person name="Lu L."/>
            <person name="Lai Q."/>
            <person name="Shao Z."/>
            <person name="Qian P."/>
        </authorList>
    </citation>
    <scope>NUCLEOTIDE SEQUENCE [LARGE SCALE GENOMIC DNA]</scope>
    <source>
        <strain evidence="2 3">MCCC 1A02139</strain>
    </source>
</reference>
<dbReference type="InterPro" id="IPR016181">
    <property type="entry name" value="Acyl_CoA_acyltransferase"/>
</dbReference>
<dbReference type="EMBL" id="LPZR01000045">
    <property type="protein sequence ID" value="KYO56355.1"/>
    <property type="molecule type" value="Genomic_DNA"/>
</dbReference>
<dbReference type="Pfam" id="PF00583">
    <property type="entry name" value="Acetyltransf_1"/>
    <property type="match status" value="1"/>
</dbReference>
<dbReference type="InterPro" id="IPR000182">
    <property type="entry name" value="GNAT_dom"/>
</dbReference>
<name>A0A162LQP0_9PROT</name>
<proteinExistence type="predicted"/>
<dbReference type="SUPFAM" id="SSF55729">
    <property type="entry name" value="Acyl-CoA N-acyltransferases (Nat)"/>
    <property type="match status" value="1"/>
</dbReference>
<gene>
    <name evidence="2" type="ORF">AUP44_22165</name>
</gene>
<dbReference type="Proteomes" id="UP000075787">
    <property type="component" value="Unassembled WGS sequence"/>
</dbReference>
<dbReference type="PROSITE" id="PS51186">
    <property type="entry name" value="GNAT"/>
    <property type="match status" value="1"/>
</dbReference>
<evidence type="ECO:0000313" key="3">
    <source>
        <dbReference type="Proteomes" id="UP000075787"/>
    </source>
</evidence>
<dbReference type="AlphaFoldDB" id="A0A162LQP0"/>
<dbReference type="PANTHER" id="PTHR43072:SF8">
    <property type="entry name" value="ACYLTRANSFERASE FABY-RELATED"/>
    <property type="match status" value="1"/>
</dbReference>
<comment type="caution">
    <text evidence="2">The sequence shown here is derived from an EMBL/GenBank/DDBJ whole genome shotgun (WGS) entry which is preliminary data.</text>
</comment>
<evidence type="ECO:0000259" key="1">
    <source>
        <dbReference type="PROSITE" id="PS51186"/>
    </source>
</evidence>
<feature type="domain" description="N-acetyltransferase" evidence="1">
    <location>
        <begin position="19"/>
        <end position="182"/>
    </location>
</feature>
<keyword evidence="2" id="KW-0808">Transferase</keyword>
<dbReference type="OrthoDB" id="5459937at2"/>